<dbReference type="AlphaFoldDB" id="A0A370TLE7"/>
<protein>
    <recommendedName>
        <fullName evidence="4">Xylanolytic transcriptional activator regulatory domain-containing protein</fullName>
    </recommendedName>
</protein>
<comment type="subcellular location">
    <subcellularLocation>
        <location evidence="1">Nucleus</location>
    </subcellularLocation>
</comment>
<dbReference type="RefSeq" id="XP_031869012.1">
    <property type="nucleotide sequence ID" value="XM_032014331.1"/>
</dbReference>
<dbReference type="EMBL" id="NPIC01000004">
    <property type="protein sequence ID" value="RDL36356.1"/>
    <property type="molecule type" value="Genomic_DNA"/>
</dbReference>
<evidence type="ECO:0000313" key="5">
    <source>
        <dbReference type="EMBL" id="RDL36356.1"/>
    </source>
</evidence>
<evidence type="ECO:0000259" key="4">
    <source>
        <dbReference type="SMART" id="SM00906"/>
    </source>
</evidence>
<dbReference type="GeneID" id="43598557"/>
<sequence>MQNRLRHLESLVKDVMSAQSPNQQLTSSPMGVADTSNTSIEIESQSNRRLSDNVQSPHQSGQVLVGSKEATYVGATHWAAILENIEEVKDYFEGMDTEDTDETENITPYASLTFNSQPTSSKNDLLAALPEKFVVDRLISQYFNSNSPSLPILHKPTFQKMYISFWESPAEAQVNWLGLLFALMSMATIASLHPGGRQPDSSSTPLETVRLYRNCCIQALILSNYTKPGPYTIETLLLFMEGEFILSADDQVHLYLLVGNVVRLSLRMGLHRDSANVGGNITPFQAEFRRRLWHHLAQIDLLSSFLLGLPGMVEAIASDTRYPRNLRDEDFREDSVKLPPSRPESELTPTTYLICKSRLGHECGKVATLANNLALPYYEEVLTLDGLLREAYEKVPTFFRVSSSGFSITDSPGHVIKQFSLFLLFHKSRCMLHRKYVTKVGKNSEYLYSKNTALDASLELLKGQSMSYEAARPGGPLAHDRWFLSTISMHDFLLAAMIVCMKVIQSAKEGLNTSNISDSNHQEDREMIIALGKSYKIWTEMGVNAADARKASSLLKSMLRKVDAALQRQPGYHGASVNGAGRANLISGLSLDDLLQSHDLPPPSTLASEVSQANVSNRTTPSSGLGPQYEDDSMAVPTEPFELLIDFPDNLDWENFDTSIFPKSGSDQSWPTSNLDDLSFGDFDYDVLGNN</sequence>
<dbReference type="PANTHER" id="PTHR31001:SF49">
    <property type="entry name" value="ZN(II)2CYS6 TRANSCRIPTION FACTOR (EUROFUNG)"/>
    <property type="match status" value="1"/>
</dbReference>
<dbReference type="InterPro" id="IPR050613">
    <property type="entry name" value="Sec_Metabolite_Reg"/>
</dbReference>
<feature type="domain" description="Xylanolytic transcriptional activator regulatory" evidence="4">
    <location>
        <begin position="254"/>
        <end position="329"/>
    </location>
</feature>
<dbReference type="STRING" id="2656787.A0A370TLE7"/>
<evidence type="ECO:0000256" key="2">
    <source>
        <dbReference type="ARBA" id="ARBA00023242"/>
    </source>
</evidence>
<evidence type="ECO:0000256" key="1">
    <source>
        <dbReference type="ARBA" id="ARBA00004123"/>
    </source>
</evidence>
<dbReference type="Pfam" id="PF04082">
    <property type="entry name" value="Fungal_trans"/>
    <property type="match status" value="1"/>
</dbReference>
<reference evidence="5 6" key="1">
    <citation type="journal article" date="2018" name="IMA Fungus">
        <title>IMA Genome-F 9: Draft genome sequence of Annulohypoxylon stygium, Aspergillus mulundensis, Berkeleyomyces basicola (syn. Thielaviopsis basicola), Ceratocystis smalleyi, two Cercospora beticola strains, Coleophoma cylindrospora, Fusarium fracticaudum, Phialophora cf. hyalina, and Morchella septimelata.</title>
        <authorList>
            <person name="Wingfield B.D."/>
            <person name="Bills G.F."/>
            <person name="Dong Y."/>
            <person name="Huang W."/>
            <person name="Nel W.J."/>
            <person name="Swalarsk-Parry B.S."/>
            <person name="Vaghefi N."/>
            <person name="Wilken P.M."/>
            <person name="An Z."/>
            <person name="de Beer Z.W."/>
            <person name="De Vos L."/>
            <person name="Chen L."/>
            <person name="Duong T.A."/>
            <person name="Gao Y."/>
            <person name="Hammerbacher A."/>
            <person name="Kikkert J.R."/>
            <person name="Li Y."/>
            <person name="Li H."/>
            <person name="Li K."/>
            <person name="Li Q."/>
            <person name="Liu X."/>
            <person name="Ma X."/>
            <person name="Naidoo K."/>
            <person name="Pethybridge S.J."/>
            <person name="Sun J."/>
            <person name="Steenkamp E.T."/>
            <person name="van der Nest M.A."/>
            <person name="van Wyk S."/>
            <person name="Wingfield M.J."/>
            <person name="Xiong C."/>
            <person name="Yue Q."/>
            <person name="Zhang X."/>
        </authorList>
    </citation>
    <scope>NUCLEOTIDE SEQUENCE [LARGE SCALE GENOMIC DNA]</scope>
    <source>
        <strain evidence="5 6">BP 5553</strain>
    </source>
</reference>
<keyword evidence="2" id="KW-0539">Nucleus</keyword>
<dbReference type="SMART" id="SM00906">
    <property type="entry name" value="Fungal_trans"/>
    <property type="match status" value="1"/>
</dbReference>
<comment type="caution">
    <text evidence="5">The sequence shown here is derived from an EMBL/GenBank/DDBJ whole genome shotgun (WGS) entry which is preliminary data.</text>
</comment>
<evidence type="ECO:0000256" key="3">
    <source>
        <dbReference type="SAM" id="MobiDB-lite"/>
    </source>
</evidence>
<dbReference type="InterPro" id="IPR007219">
    <property type="entry name" value="XnlR_reg_dom"/>
</dbReference>
<feature type="region of interest" description="Disordered" evidence="3">
    <location>
        <begin position="43"/>
        <end position="62"/>
    </location>
</feature>
<dbReference type="GO" id="GO:0003677">
    <property type="term" value="F:DNA binding"/>
    <property type="evidence" value="ECO:0007669"/>
    <property type="project" value="InterPro"/>
</dbReference>
<feature type="compositionally biased region" description="Polar residues" evidence="3">
    <location>
        <begin position="605"/>
        <end position="625"/>
    </location>
</feature>
<dbReference type="GO" id="GO:0006351">
    <property type="term" value="P:DNA-templated transcription"/>
    <property type="evidence" value="ECO:0007669"/>
    <property type="project" value="InterPro"/>
</dbReference>
<dbReference type="GO" id="GO:0005634">
    <property type="term" value="C:nucleus"/>
    <property type="evidence" value="ECO:0007669"/>
    <property type="project" value="UniProtKB-SubCell"/>
</dbReference>
<dbReference type="Proteomes" id="UP000254866">
    <property type="component" value="Unassembled WGS sequence"/>
</dbReference>
<keyword evidence="6" id="KW-1185">Reference proteome</keyword>
<gene>
    <name evidence="5" type="ORF">BP5553_05708</name>
</gene>
<proteinExistence type="predicted"/>
<name>A0A370TLE7_9HELO</name>
<feature type="region of interest" description="Disordered" evidence="3">
    <location>
        <begin position="598"/>
        <end position="633"/>
    </location>
</feature>
<organism evidence="5 6">
    <name type="scientific">Venustampulla echinocandica</name>
    <dbReference type="NCBI Taxonomy" id="2656787"/>
    <lineage>
        <taxon>Eukaryota</taxon>
        <taxon>Fungi</taxon>
        <taxon>Dikarya</taxon>
        <taxon>Ascomycota</taxon>
        <taxon>Pezizomycotina</taxon>
        <taxon>Leotiomycetes</taxon>
        <taxon>Helotiales</taxon>
        <taxon>Pleuroascaceae</taxon>
        <taxon>Venustampulla</taxon>
    </lineage>
</organism>
<evidence type="ECO:0000313" key="6">
    <source>
        <dbReference type="Proteomes" id="UP000254866"/>
    </source>
</evidence>
<dbReference type="PANTHER" id="PTHR31001">
    <property type="entry name" value="UNCHARACTERIZED TRANSCRIPTIONAL REGULATORY PROTEIN"/>
    <property type="match status" value="1"/>
</dbReference>
<dbReference type="OrthoDB" id="5431381at2759"/>
<accession>A0A370TLE7</accession>
<dbReference type="CDD" id="cd12148">
    <property type="entry name" value="fungal_TF_MHR"/>
    <property type="match status" value="1"/>
</dbReference>
<dbReference type="GO" id="GO:0008270">
    <property type="term" value="F:zinc ion binding"/>
    <property type="evidence" value="ECO:0007669"/>
    <property type="project" value="InterPro"/>
</dbReference>